<dbReference type="Pfam" id="PF09660">
    <property type="entry name" value="DUF2397"/>
    <property type="match status" value="1"/>
</dbReference>
<accession>A0A6I5ZRC3</accession>
<protein>
    <submittedName>
        <fullName evidence="1">Uncharacterized protein</fullName>
    </submittedName>
</protein>
<evidence type="ECO:0000313" key="1">
    <source>
        <dbReference type="EMBL" id="QGP92544.1"/>
    </source>
</evidence>
<dbReference type="RefSeq" id="WP_211661850.1">
    <property type="nucleotide sequence ID" value="NZ_CP046244.1"/>
</dbReference>
<proteinExistence type="predicted"/>
<dbReference type="EMBL" id="CP046244">
    <property type="protein sequence ID" value="QGP92544.1"/>
    <property type="molecule type" value="Genomic_DNA"/>
</dbReference>
<evidence type="ECO:0000313" key="2">
    <source>
        <dbReference type="Proteomes" id="UP000425916"/>
    </source>
</evidence>
<keyword evidence="2" id="KW-1185">Reference proteome</keyword>
<dbReference type="AlphaFoldDB" id="A0A6I5ZRC3"/>
<name>A0A6I5ZRC3_9FIRM</name>
<dbReference type="Proteomes" id="UP000425916">
    <property type="component" value="Chromosome"/>
</dbReference>
<sequence>MAVEQATSLLKAIPETSYLTAQNVGRYRCIMRFFYLQHQRLRYWLRPEDVYQGVRAMGLLPDYTLEMCQQDLNQLVEWQDLVPRHDGGRACTVEEYLRKRFRYQMTPYAVEIERLVLGLEKVRGYGGSLEPSLFETIEAALREPPAAGRFPAR</sequence>
<gene>
    <name evidence="1" type="ORF">MGLY_19270</name>
</gene>
<dbReference type="InterPro" id="IPR013493">
    <property type="entry name" value="CHP02677"/>
</dbReference>
<organism evidence="1 2">
    <name type="scientific">Neomoorella glycerini</name>
    <dbReference type="NCBI Taxonomy" id="55779"/>
    <lineage>
        <taxon>Bacteria</taxon>
        <taxon>Bacillati</taxon>
        <taxon>Bacillota</taxon>
        <taxon>Clostridia</taxon>
        <taxon>Neomoorellales</taxon>
        <taxon>Neomoorellaceae</taxon>
        <taxon>Neomoorella</taxon>
    </lineage>
</organism>
<reference evidence="1 2" key="1">
    <citation type="submission" date="2019-11" db="EMBL/GenBank/DDBJ databases">
        <title>Genome sequence of Moorella glycerini DSM11254.</title>
        <authorList>
            <person name="Poehlein A."/>
            <person name="Boeer T."/>
            <person name="Daniel R."/>
        </authorList>
    </citation>
    <scope>NUCLEOTIDE SEQUENCE [LARGE SCALE GENOMIC DNA]</scope>
    <source>
        <strain evidence="1 2">DSM 11254</strain>
    </source>
</reference>